<name>A0AA35CLE5_9FIRM</name>
<proteinExistence type="predicted"/>
<evidence type="ECO:0000256" key="1">
    <source>
        <dbReference type="SAM" id="MobiDB-lite"/>
    </source>
</evidence>
<keyword evidence="3" id="KW-1185">Reference proteome</keyword>
<dbReference type="KEGG" id="cmic:caldi_25590"/>
<accession>A0AA35CLE5</accession>
<protein>
    <submittedName>
        <fullName evidence="2">Uncharacterized protein</fullName>
    </submittedName>
</protein>
<feature type="compositionally biased region" description="Basic and acidic residues" evidence="1">
    <location>
        <begin position="11"/>
        <end position="22"/>
    </location>
</feature>
<evidence type="ECO:0000313" key="2">
    <source>
        <dbReference type="EMBL" id="BDG61469.1"/>
    </source>
</evidence>
<feature type="compositionally biased region" description="Basic and acidic residues" evidence="1">
    <location>
        <begin position="34"/>
        <end position="55"/>
    </location>
</feature>
<dbReference type="AlphaFoldDB" id="A0AA35CLE5"/>
<reference evidence="2" key="1">
    <citation type="submission" date="2022-03" db="EMBL/GenBank/DDBJ databases">
        <title>Complete genome sequence of Caldinitratiruptor microaerophilus.</title>
        <authorList>
            <person name="Mukaiyama R."/>
            <person name="Nishiyama T."/>
            <person name="Ueda K."/>
        </authorList>
    </citation>
    <scope>NUCLEOTIDE SEQUENCE</scope>
    <source>
        <strain evidence="2">JCM 16183</strain>
    </source>
</reference>
<dbReference type="RefSeq" id="WP_264842117.1">
    <property type="nucleotide sequence ID" value="NZ_AP025628.1"/>
</dbReference>
<dbReference type="EMBL" id="AP025628">
    <property type="protein sequence ID" value="BDG61469.1"/>
    <property type="molecule type" value="Genomic_DNA"/>
</dbReference>
<dbReference type="Proteomes" id="UP001163687">
    <property type="component" value="Chromosome"/>
</dbReference>
<organism evidence="2 3">
    <name type="scientific">Caldinitratiruptor microaerophilus</name>
    <dbReference type="NCBI Taxonomy" id="671077"/>
    <lineage>
        <taxon>Bacteria</taxon>
        <taxon>Bacillati</taxon>
        <taxon>Bacillota</taxon>
        <taxon>Clostridia</taxon>
        <taxon>Eubacteriales</taxon>
        <taxon>Symbiobacteriaceae</taxon>
        <taxon>Caldinitratiruptor</taxon>
    </lineage>
</organism>
<feature type="region of interest" description="Disordered" evidence="1">
    <location>
        <begin position="1"/>
        <end position="78"/>
    </location>
</feature>
<evidence type="ECO:0000313" key="3">
    <source>
        <dbReference type="Proteomes" id="UP001163687"/>
    </source>
</evidence>
<gene>
    <name evidence="2" type="ORF">caldi_25590</name>
</gene>
<sequence>MTEPAVAPEGGAERVNRGHGAERPSVSGRPAGETGREQTLVKRDSPDDIRADREGTPNARRAQPAGGAGADPHPREDH</sequence>